<evidence type="ECO:0000313" key="2">
    <source>
        <dbReference type="Proteomes" id="UP001215598"/>
    </source>
</evidence>
<dbReference type="Proteomes" id="UP001215598">
    <property type="component" value="Unassembled WGS sequence"/>
</dbReference>
<sequence>MAGRRGGRGGSRRRVPTMYTHEPHTAEVLSISADGRRTTSTPAIVYTQAETPSYHQDDIATNAALEAFDFSYLMGNDSLPVEEQLPEIAAAEAMAAAARKK</sequence>
<comment type="caution">
    <text evidence="1">The sequence shown here is derived from an EMBL/GenBank/DDBJ whole genome shotgun (WGS) entry which is preliminary data.</text>
</comment>
<accession>A0AAD7MCZ3</accession>
<reference evidence="1" key="1">
    <citation type="submission" date="2023-03" db="EMBL/GenBank/DDBJ databases">
        <title>Massive genome expansion in bonnet fungi (Mycena s.s.) driven by repeated elements and novel gene families across ecological guilds.</title>
        <authorList>
            <consortium name="Lawrence Berkeley National Laboratory"/>
            <person name="Harder C.B."/>
            <person name="Miyauchi S."/>
            <person name="Viragh M."/>
            <person name="Kuo A."/>
            <person name="Thoen E."/>
            <person name="Andreopoulos B."/>
            <person name="Lu D."/>
            <person name="Skrede I."/>
            <person name="Drula E."/>
            <person name="Henrissat B."/>
            <person name="Morin E."/>
            <person name="Kohler A."/>
            <person name="Barry K."/>
            <person name="LaButti K."/>
            <person name="Morin E."/>
            <person name="Salamov A."/>
            <person name="Lipzen A."/>
            <person name="Mereny Z."/>
            <person name="Hegedus B."/>
            <person name="Baldrian P."/>
            <person name="Stursova M."/>
            <person name="Weitz H."/>
            <person name="Taylor A."/>
            <person name="Grigoriev I.V."/>
            <person name="Nagy L.G."/>
            <person name="Martin F."/>
            <person name="Kauserud H."/>
        </authorList>
    </citation>
    <scope>NUCLEOTIDE SEQUENCE</scope>
    <source>
        <strain evidence="1">CBHHK182m</strain>
    </source>
</reference>
<protein>
    <submittedName>
        <fullName evidence="1">Uncharacterized protein</fullName>
    </submittedName>
</protein>
<keyword evidence="2" id="KW-1185">Reference proteome</keyword>
<dbReference type="EMBL" id="JARKIB010000398">
    <property type="protein sequence ID" value="KAJ7711358.1"/>
    <property type="molecule type" value="Genomic_DNA"/>
</dbReference>
<gene>
    <name evidence="1" type="ORF">B0H16DRAFT_1745238</name>
</gene>
<name>A0AAD7MCZ3_9AGAR</name>
<evidence type="ECO:0000313" key="1">
    <source>
        <dbReference type="EMBL" id="KAJ7711358.1"/>
    </source>
</evidence>
<organism evidence="1 2">
    <name type="scientific">Mycena metata</name>
    <dbReference type="NCBI Taxonomy" id="1033252"/>
    <lineage>
        <taxon>Eukaryota</taxon>
        <taxon>Fungi</taxon>
        <taxon>Dikarya</taxon>
        <taxon>Basidiomycota</taxon>
        <taxon>Agaricomycotina</taxon>
        <taxon>Agaricomycetes</taxon>
        <taxon>Agaricomycetidae</taxon>
        <taxon>Agaricales</taxon>
        <taxon>Marasmiineae</taxon>
        <taxon>Mycenaceae</taxon>
        <taxon>Mycena</taxon>
    </lineage>
</organism>
<dbReference type="AlphaFoldDB" id="A0AAD7MCZ3"/>
<proteinExistence type="predicted"/>